<evidence type="ECO:0000313" key="2">
    <source>
        <dbReference type="EMBL" id="BAU86125.1"/>
    </source>
</evidence>
<dbReference type="PROSITE" id="PS51257">
    <property type="entry name" value="PROKAR_LIPOPROTEIN"/>
    <property type="match status" value="1"/>
</dbReference>
<dbReference type="KEGG" id="slau:SLA_5244"/>
<organism evidence="2 3">
    <name type="scientific">Streptomyces laurentii</name>
    <dbReference type="NCBI Taxonomy" id="39478"/>
    <lineage>
        <taxon>Bacteria</taxon>
        <taxon>Bacillati</taxon>
        <taxon>Actinomycetota</taxon>
        <taxon>Actinomycetes</taxon>
        <taxon>Kitasatosporales</taxon>
        <taxon>Streptomycetaceae</taxon>
        <taxon>Streptomyces</taxon>
    </lineage>
</organism>
<keyword evidence="3" id="KW-1185">Reference proteome</keyword>
<evidence type="ECO:0008006" key="4">
    <source>
        <dbReference type="Google" id="ProtNLM"/>
    </source>
</evidence>
<dbReference type="AlphaFoldDB" id="A0A160P5B0"/>
<reference evidence="2 3" key="1">
    <citation type="journal article" date="2016" name="Genome Announc.">
        <title>Complete Genome Sequence of Thiostrepton-Producing Streptomyces laurentii ATCC 31255.</title>
        <authorList>
            <person name="Doi K."/>
            <person name="Fujino Y."/>
            <person name="Nagayoshi Y."/>
            <person name="Ohshima T."/>
            <person name="Ogata S."/>
        </authorList>
    </citation>
    <scope>NUCLEOTIDE SEQUENCE [LARGE SCALE GENOMIC DNA]</scope>
    <source>
        <strain evidence="2 3">ATCC 31255</strain>
    </source>
</reference>
<gene>
    <name evidence="2" type="ORF">SLA_5244</name>
</gene>
<sequence length="148" mass="16210">MSRSCRTTLILLVMSLALTACGRIWNRPPPEGEPVLLTQDQLAATWTDSEGGTLTLKPDGTFVAEDACNDYHYIDGFGLSDVKRSGSGKWESGSNKKQSFVGVSFDVDHGQWLSAYSALKRGKVLMLWIRVGDEDNDDPHCILTSQAS</sequence>
<proteinExistence type="predicted"/>
<name>A0A160P5B0_STRLU</name>
<dbReference type="Proteomes" id="UP000217676">
    <property type="component" value="Chromosome"/>
</dbReference>
<keyword evidence="1" id="KW-0732">Signal</keyword>
<protein>
    <recommendedName>
        <fullName evidence="4">Lipoprotein</fullName>
    </recommendedName>
</protein>
<evidence type="ECO:0000313" key="3">
    <source>
        <dbReference type="Proteomes" id="UP000217676"/>
    </source>
</evidence>
<feature type="chain" id="PRO_5038609842" description="Lipoprotein" evidence="1">
    <location>
        <begin position="23"/>
        <end position="148"/>
    </location>
</feature>
<accession>A0A160P5B0</accession>
<evidence type="ECO:0000256" key="1">
    <source>
        <dbReference type="SAM" id="SignalP"/>
    </source>
</evidence>
<feature type="signal peptide" evidence="1">
    <location>
        <begin position="1"/>
        <end position="22"/>
    </location>
</feature>
<dbReference type="EMBL" id="AP017424">
    <property type="protein sequence ID" value="BAU86125.1"/>
    <property type="molecule type" value="Genomic_DNA"/>
</dbReference>